<dbReference type="Proteomes" id="UP001060771">
    <property type="component" value="Chromosome"/>
</dbReference>
<reference evidence="11" key="3">
    <citation type="submission" date="2022-09" db="EMBL/GenBank/DDBJ databases">
        <title>Complete genome sequence of Vulcanisaeta souniana.</title>
        <authorList>
            <person name="Kato S."/>
            <person name="Itoh T."/>
            <person name="Ohkuma M."/>
        </authorList>
    </citation>
    <scope>NUCLEOTIDE SEQUENCE [LARGE SCALE GENOMIC DNA]</scope>
    <source>
        <strain evidence="11">JCM 11219</strain>
    </source>
</reference>
<reference evidence="9" key="1">
    <citation type="journal article" date="2014" name="Int. J. Syst. Evol. Microbiol.">
        <title>Complete genome sequence of Corynebacterium casei LMG S-19264T (=DSM 44701T), isolated from a smear-ripened cheese.</title>
        <authorList>
            <consortium name="US DOE Joint Genome Institute (JGI-PGF)"/>
            <person name="Walter F."/>
            <person name="Albersmeier A."/>
            <person name="Kalinowski J."/>
            <person name="Ruckert C."/>
        </authorList>
    </citation>
    <scope>NUCLEOTIDE SEQUENCE</scope>
    <source>
        <strain evidence="9">JCM 11219</strain>
    </source>
</reference>
<dbReference type="FunFam" id="3.30.465.10:FF:000017">
    <property type="entry name" value="Xanthine dehydrogenase, FAD binding subunit"/>
    <property type="match status" value="1"/>
</dbReference>
<dbReference type="Pfam" id="PF00941">
    <property type="entry name" value="FAD_binding_5"/>
    <property type="match status" value="1"/>
</dbReference>
<keyword evidence="5" id="KW-0408">Iron</keyword>
<dbReference type="PROSITE" id="PS51387">
    <property type="entry name" value="FAD_PCMH"/>
    <property type="match status" value="1"/>
</dbReference>
<dbReference type="SUPFAM" id="SSF55447">
    <property type="entry name" value="CO dehydrogenase flavoprotein C-terminal domain-like"/>
    <property type="match status" value="1"/>
</dbReference>
<dbReference type="GO" id="GO:0071949">
    <property type="term" value="F:FAD binding"/>
    <property type="evidence" value="ECO:0007669"/>
    <property type="project" value="InterPro"/>
</dbReference>
<dbReference type="InterPro" id="IPR036318">
    <property type="entry name" value="FAD-bd_PCMH-like_sf"/>
</dbReference>
<protein>
    <submittedName>
        <fullName evidence="9">Xanthine dehydrogenase</fullName>
    </submittedName>
</protein>
<dbReference type="InterPro" id="IPR012675">
    <property type="entry name" value="Beta-grasp_dom_sf"/>
</dbReference>
<dbReference type="InterPro" id="IPR036884">
    <property type="entry name" value="2Fe-2S-bd_dom_sf"/>
</dbReference>
<dbReference type="InterPro" id="IPR051312">
    <property type="entry name" value="Diverse_Substr_Oxidored"/>
</dbReference>
<dbReference type="SUPFAM" id="SSF47741">
    <property type="entry name" value="CO dehydrogenase ISP C-domain like"/>
    <property type="match status" value="1"/>
</dbReference>
<dbReference type="Pfam" id="PF01799">
    <property type="entry name" value="Fer2_2"/>
    <property type="match status" value="1"/>
</dbReference>
<organism evidence="9 10">
    <name type="scientific">Vulcanisaeta souniana JCM 11219</name>
    <dbReference type="NCBI Taxonomy" id="1293586"/>
    <lineage>
        <taxon>Archaea</taxon>
        <taxon>Thermoproteota</taxon>
        <taxon>Thermoprotei</taxon>
        <taxon>Thermoproteales</taxon>
        <taxon>Thermoproteaceae</taxon>
        <taxon>Vulcanisaeta</taxon>
    </lineage>
</organism>
<dbReference type="PANTHER" id="PTHR42659">
    <property type="entry name" value="XANTHINE DEHYDROGENASE SUBUNIT C-RELATED"/>
    <property type="match status" value="1"/>
</dbReference>
<accession>A0A830E6L3</accession>
<evidence type="ECO:0000259" key="6">
    <source>
        <dbReference type="PROSITE" id="PS51085"/>
    </source>
</evidence>
<dbReference type="Gene3D" id="1.10.150.120">
    <property type="entry name" value="[2Fe-2S]-binding domain"/>
    <property type="match status" value="1"/>
</dbReference>
<dbReference type="Proteomes" id="UP000657075">
    <property type="component" value="Unassembled WGS sequence"/>
</dbReference>
<evidence type="ECO:0000256" key="5">
    <source>
        <dbReference type="ARBA" id="ARBA00023004"/>
    </source>
</evidence>
<dbReference type="Pfam" id="PF03450">
    <property type="entry name" value="CO_deh_flav_C"/>
    <property type="match status" value="1"/>
</dbReference>
<feature type="domain" description="2Fe-2S ferredoxin-type" evidence="6">
    <location>
        <begin position="318"/>
        <end position="393"/>
    </location>
</feature>
<dbReference type="InterPro" id="IPR005107">
    <property type="entry name" value="CO_DH_flav_C"/>
</dbReference>
<dbReference type="Gene3D" id="3.10.20.30">
    <property type="match status" value="1"/>
</dbReference>
<feature type="domain" description="FAD-binding PCMH-type" evidence="7">
    <location>
        <begin position="6"/>
        <end position="182"/>
    </location>
</feature>
<dbReference type="PROSITE" id="PS00197">
    <property type="entry name" value="2FE2S_FER_1"/>
    <property type="match status" value="1"/>
</dbReference>
<reference evidence="9" key="2">
    <citation type="submission" date="2020-09" db="EMBL/GenBank/DDBJ databases">
        <authorList>
            <person name="Sun Q."/>
            <person name="Ohkuma M."/>
        </authorList>
    </citation>
    <scope>NUCLEOTIDE SEQUENCE</scope>
    <source>
        <strain evidence="9">JCM 11219</strain>
    </source>
</reference>
<keyword evidence="3" id="KW-0274">FAD</keyword>
<dbReference type="GO" id="GO:0051537">
    <property type="term" value="F:2 iron, 2 sulfur cluster binding"/>
    <property type="evidence" value="ECO:0007669"/>
    <property type="project" value="InterPro"/>
</dbReference>
<evidence type="ECO:0000313" key="9">
    <source>
        <dbReference type="EMBL" id="GGI76733.1"/>
    </source>
</evidence>
<keyword evidence="4" id="KW-0560">Oxidoreductase</keyword>
<dbReference type="InterPro" id="IPR001041">
    <property type="entry name" value="2Fe-2S_ferredoxin-type"/>
</dbReference>
<evidence type="ECO:0000259" key="7">
    <source>
        <dbReference type="PROSITE" id="PS51387"/>
    </source>
</evidence>
<dbReference type="InterPro" id="IPR036683">
    <property type="entry name" value="CO_DH_flav_C_dom_sf"/>
</dbReference>
<dbReference type="PROSITE" id="PS51085">
    <property type="entry name" value="2FE2S_FER_2"/>
    <property type="match status" value="1"/>
</dbReference>
<evidence type="ECO:0000256" key="4">
    <source>
        <dbReference type="ARBA" id="ARBA00023002"/>
    </source>
</evidence>
<evidence type="ECO:0000256" key="3">
    <source>
        <dbReference type="ARBA" id="ARBA00022827"/>
    </source>
</evidence>
<evidence type="ECO:0000256" key="2">
    <source>
        <dbReference type="ARBA" id="ARBA00022723"/>
    </source>
</evidence>
<dbReference type="InterPro" id="IPR016166">
    <property type="entry name" value="FAD-bd_PCMH"/>
</dbReference>
<reference evidence="8" key="4">
    <citation type="journal article" date="2023" name="Microbiol. Resour. Announc.">
        <title>Complete Genome Sequence of Vulcanisaeta souniana Strain IC-059, a Hyperthermophilic Archaeon Isolated from Hot Spring Water in Japan.</title>
        <authorList>
            <person name="Kato S."/>
            <person name="Itoh T."/>
            <person name="Wu L."/>
            <person name="Ma J."/>
            <person name="Ohkuma M."/>
        </authorList>
    </citation>
    <scope>NUCLEOTIDE SEQUENCE</scope>
    <source>
        <strain evidence="8">JCM 11219</strain>
    </source>
</reference>
<dbReference type="SUPFAM" id="SSF54292">
    <property type="entry name" value="2Fe-2S ferredoxin-like"/>
    <property type="match status" value="1"/>
</dbReference>
<dbReference type="AlphaFoldDB" id="A0A830E6L3"/>
<dbReference type="InterPro" id="IPR016169">
    <property type="entry name" value="FAD-bd_PCMH_sub2"/>
</dbReference>
<name>A0A830E6L3_9CREN</name>
<dbReference type="Gene3D" id="3.30.465.10">
    <property type="match status" value="1"/>
</dbReference>
<dbReference type="Gene3D" id="3.30.390.50">
    <property type="entry name" value="CO dehydrogenase flavoprotein, C-terminal domain"/>
    <property type="match status" value="1"/>
</dbReference>
<proteinExistence type="predicted"/>
<dbReference type="InterPro" id="IPR006058">
    <property type="entry name" value="2Fe2S_fd_BS"/>
</dbReference>
<dbReference type="Gene3D" id="3.30.43.10">
    <property type="entry name" value="Uridine Diphospho-n-acetylenolpyruvylglucosamine Reductase, domain 2"/>
    <property type="match status" value="1"/>
</dbReference>
<evidence type="ECO:0000256" key="1">
    <source>
        <dbReference type="ARBA" id="ARBA00022630"/>
    </source>
</evidence>
<gene>
    <name evidence="9" type="ORF">GCM10007112_11880</name>
    <name evidence="8" type="ORF">Vsou_24750</name>
</gene>
<evidence type="ECO:0000313" key="8">
    <source>
        <dbReference type="EMBL" id="BDR93382.1"/>
    </source>
</evidence>
<dbReference type="GO" id="GO:0016491">
    <property type="term" value="F:oxidoreductase activity"/>
    <property type="evidence" value="ECO:0007669"/>
    <property type="project" value="UniProtKB-KW"/>
</dbReference>
<dbReference type="InterPro" id="IPR016167">
    <property type="entry name" value="FAD-bd_PCMH_sub1"/>
</dbReference>
<dbReference type="InterPro" id="IPR002888">
    <property type="entry name" value="2Fe-2S-bd"/>
</dbReference>
<dbReference type="Pfam" id="PF00111">
    <property type="entry name" value="Fer2"/>
    <property type="match status" value="1"/>
</dbReference>
<evidence type="ECO:0000313" key="11">
    <source>
        <dbReference type="Proteomes" id="UP001060771"/>
    </source>
</evidence>
<keyword evidence="1" id="KW-0285">Flavoprotein</keyword>
<dbReference type="SMART" id="SM01092">
    <property type="entry name" value="CO_deh_flav_C"/>
    <property type="match status" value="1"/>
</dbReference>
<dbReference type="InterPro" id="IPR036010">
    <property type="entry name" value="2Fe-2S_ferredoxin-like_sf"/>
</dbReference>
<dbReference type="InterPro" id="IPR002346">
    <property type="entry name" value="Mopterin_DH_FAD-bd"/>
</dbReference>
<keyword evidence="11" id="KW-1185">Reference proteome</keyword>
<dbReference type="PANTHER" id="PTHR42659:SF2">
    <property type="entry name" value="XANTHINE DEHYDROGENASE SUBUNIT C-RELATED"/>
    <property type="match status" value="1"/>
</dbReference>
<sequence length="473" mass="52539">MAYSLGFPRGFKYVRASTIDEALKLLSEYGGDAKVLAGGMSLMPMLKLRMTEVKYLVDILGINELRYVRVDGNYLRIGALTTHGDIAMNKLVNEYAKILSESAWHIADIQVRNLGTIGGSIAHADPAANYYPALIALDAEVIIKGIGMERAIKVSDLYKGPYMTDLKQNEIITEIRIPLSGLRGVYEFFRRGGASFPSVIVAVTYRERDGVVTDSRIAIGAVYPEPVLVSGHLNGLEVKEVRARVSDIVNTIFSSIDAKPLEDTHAPSDYKVRVARNLLTKALMSIANGSMQYLKTPTKEDLIRWEYRDGVEYVSDLVRVRVNVNGQWIEDLVEPRLLLLDFLRRHGFREVRRGCDEGKCGACTVLVDGRAIKSCMVPVVRVSGHSVTTIRGLSKGMELHPIQRAFLEEYAMQCGFCTHGFMMVTHDYLTNIDPVADEDVMKLSIKNICRCTGYANIIKAIKRAAKYMGGSSV</sequence>
<keyword evidence="2" id="KW-0479">Metal-binding</keyword>
<evidence type="ECO:0000313" key="10">
    <source>
        <dbReference type="Proteomes" id="UP000657075"/>
    </source>
</evidence>
<dbReference type="GO" id="GO:0046872">
    <property type="term" value="F:metal ion binding"/>
    <property type="evidence" value="ECO:0007669"/>
    <property type="project" value="UniProtKB-KW"/>
</dbReference>
<dbReference type="EMBL" id="AP026830">
    <property type="protein sequence ID" value="BDR93382.1"/>
    <property type="molecule type" value="Genomic_DNA"/>
</dbReference>
<dbReference type="EMBL" id="BMNM01000004">
    <property type="protein sequence ID" value="GGI76733.1"/>
    <property type="molecule type" value="Genomic_DNA"/>
</dbReference>
<dbReference type="SUPFAM" id="SSF56176">
    <property type="entry name" value="FAD-binding/transporter-associated domain-like"/>
    <property type="match status" value="1"/>
</dbReference>